<dbReference type="InterPro" id="IPR048941">
    <property type="entry name" value="ATG1-like_MIT2"/>
</dbReference>
<evidence type="ECO:0000313" key="10">
    <source>
        <dbReference type="RefSeq" id="XP_025418619.1"/>
    </source>
</evidence>
<dbReference type="Gene3D" id="1.10.510.10">
    <property type="entry name" value="Transferase(Phosphotransferase) domain 1"/>
    <property type="match status" value="1"/>
</dbReference>
<accession>A0A2S2QRA0</accession>
<dbReference type="OrthoDB" id="346907at2759"/>
<dbReference type="GO" id="GO:0010508">
    <property type="term" value="P:positive regulation of autophagy"/>
    <property type="evidence" value="ECO:0007669"/>
    <property type="project" value="TreeGrafter"/>
</dbReference>
<evidence type="ECO:0000256" key="4">
    <source>
        <dbReference type="ARBA" id="ARBA00022840"/>
    </source>
</evidence>
<dbReference type="Pfam" id="PF21127">
    <property type="entry name" value="ATG1-like_MIT2"/>
    <property type="match status" value="1"/>
</dbReference>
<dbReference type="PROSITE" id="PS00107">
    <property type="entry name" value="PROTEIN_KINASE_ATP"/>
    <property type="match status" value="1"/>
</dbReference>
<dbReference type="GO" id="GO:0034045">
    <property type="term" value="C:phagophore assembly site membrane"/>
    <property type="evidence" value="ECO:0007669"/>
    <property type="project" value="TreeGrafter"/>
</dbReference>
<dbReference type="GO" id="GO:0004674">
    <property type="term" value="F:protein serine/threonine kinase activity"/>
    <property type="evidence" value="ECO:0007669"/>
    <property type="project" value="InterPro"/>
</dbReference>
<dbReference type="PROSITE" id="PS50011">
    <property type="entry name" value="PROTEIN_KINASE_DOM"/>
    <property type="match status" value="1"/>
</dbReference>
<protein>
    <submittedName>
        <fullName evidence="8 10">Serine/threonine-protein kinase unc-51</fullName>
    </submittedName>
</protein>
<dbReference type="GO" id="GO:0034727">
    <property type="term" value="P:piecemeal microautophagy of the nucleus"/>
    <property type="evidence" value="ECO:0007669"/>
    <property type="project" value="TreeGrafter"/>
</dbReference>
<dbReference type="PANTHER" id="PTHR24348:SF22">
    <property type="entry name" value="NON-SPECIFIC SERINE_THREONINE PROTEIN KINASE"/>
    <property type="match status" value="1"/>
</dbReference>
<dbReference type="AlphaFoldDB" id="A0A2S2QRA0"/>
<reference evidence="8" key="1">
    <citation type="submission" date="2018-04" db="EMBL/GenBank/DDBJ databases">
        <title>Transcriptome assembly of Sipha flava.</title>
        <authorList>
            <person name="Scully E.D."/>
            <person name="Geib S.M."/>
            <person name="Palmer N.A."/>
            <person name="Koch K."/>
            <person name="Bradshaw J."/>
            <person name="Heng-Moss T."/>
            <person name="Sarath G."/>
        </authorList>
    </citation>
    <scope>NUCLEOTIDE SEQUENCE</scope>
</reference>
<evidence type="ECO:0000256" key="3">
    <source>
        <dbReference type="ARBA" id="ARBA00022777"/>
    </source>
</evidence>
<dbReference type="Pfam" id="PF00069">
    <property type="entry name" value="Pkinase"/>
    <property type="match status" value="1"/>
</dbReference>
<keyword evidence="4 5" id="KW-0067">ATP-binding</keyword>
<dbReference type="SMART" id="SM00220">
    <property type="entry name" value="S_TKc"/>
    <property type="match status" value="1"/>
</dbReference>
<dbReference type="GO" id="GO:0005776">
    <property type="term" value="C:autophagosome"/>
    <property type="evidence" value="ECO:0007669"/>
    <property type="project" value="TreeGrafter"/>
</dbReference>
<dbReference type="GO" id="GO:0048675">
    <property type="term" value="P:axon extension"/>
    <property type="evidence" value="ECO:0007669"/>
    <property type="project" value="TreeGrafter"/>
</dbReference>
<dbReference type="InterPro" id="IPR008271">
    <property type="entry name" value="Ser/Thr_kinase_AS"/>
</dbReference>
<feature type="binding site" evidence="5">
    <location>
        <position position="43"/>
    </location>
    <ligand>
        <name>ATP</name>
        <dbReference type="ChEBI" id="CHEBI:30616"/>
    </ligand>
</feature>
<keyword evidence="9" id="KW-1185">Reference proteome</keyword>
<dbReference type="GO" id="GO:0005829">
    <property type="term" value="C:cytosol"/>
    <property type="evidence" value="ECO:0007669"/>
    <property type="project" value="TreeGrafter"/>
</dbReference>
<gene>
    <name evidence="8" type="primary">unc-51</name>
    <name evidence="10" type="synonym">LOC112689236</name>
    <name evidence="8" type="ORF">g.21222</name>
</gene>
<reference evidence="10" key="2">
    <citation type="submission" date="2025-04" db="UniProtKB">
        <authorList>
            <consortium name="RefSeq"/>
        </authorList>
    </citation>
    <scope>IDENTIFICATION</scope>
    <source>
        <tissue evidence="10">Whole body</tissue>
    </source>
</reference>
<dbReference type="GO" id="GO:0000422">
    <property type="term" value="P:autophagy of mitochondrion"/>
    <property type="evidence" value="ECO:0007669"/>
    <property type="project" value="TreeGrafter"/>
</dbReference>
<dbReference type="FunFam" id="1.10.510.10:FF:000493">
    <property type="entry name" value="serine/threonine-protein kinase unc-51 isoform X2"/>
    <property type="match status" value="1"/>
</dbReference>
<feature type="region of interest" description="Disordered" evidence="6">
    <location>
        <begin position="325"/>
        <end position="360"/>
    </location>
</feature>
<keyword evidence="1" id="KW-0808">Transferase</keyword>
<keyword evidence="2 5" id="KW-0547">Nucleotide-binding</keyword>
<dbReference type="InterPro" id="IPR011009">
    <property type="entry name" value="Kinase-like_dom_sf"/>
</dbReference>
<dbReference type="InterPro" id="IPR017441">
    <property type="entry name" value="Protein_kinase_ATP_BS"/>
</dbReference>
<dbReference type="PROSITE" id="PS00108">
    <property type="entry name" value="PROTEIN_KINASE_ST"/>
    <property type="match status" value="1"/>
</dbReference>
<name>A0A2S2QRA0_9HEMI</name>
<dbReference type="InterPro" id="IPR045269">
    <property type="entry name" value="Atg1-like"/>
</dbReference>
<dbReference type="GO" id="GO:0005524">
    <property type="term" value="F:ATP binding"/>
    <property type="evidence" value="ECO:0007669"/>
    <property type="project" value="UniProtKB-UniRule"/>
</dbReference>
<feature type="domain" description="Protein kinase" evidence="7">
    <location>
        <begin position="9"/>
        <end position="275"/>
    </location>
</feature>
<dbReference type="InterPro" id="IPR000719">
    <property type="entry name" value="Prot_kinase_dom"/>
</dbReference>
<evidence type="ECO:0000256" key="6">
    <source>
        <dbReference type="SAM" id="MobiDB-lite"/>
    </source>
</evidence>
<dbReference type="SUPFAM" id="SSF56112">
    <property type="entry name" value="Protein kinase-like (PK-like)"/>
    <property type="match status" value="1"/>
</dbReference>
<keyword evidence="3 8" id="KW-0418">Kinase</keyword>
<dbReference type="GO" id="GO:0000045">
    <property type="term" value="P:autophagosome assembly"/>
    <property type="evidence" value="ECO:0007669"/>
    <property type="project" value="TreeGrafter"/>
</dbReference>
<dbReference type="GO" id="GO:0061709">
    <property type="term" value="P:reticulophagy"/>
    <property type="evidence" value="ECO:0007669"/>
    <property type="project" value="TreeGrafter"/>
</dbReference>
<organism evidence="8">
    <name type="scientific">Sipha flava</name>
    <name type="common">yellow sugarcane aphid</name>
    <dbReference type="NCBI Taxonomy" id="143950"/>
    <lineage>
        <taxon>Eukaryota</taxon>
        <taxon>Metazoa</taxon>
        <taxon>Ecdysozoa</taxon>
        <taxon>Arthropoda</taxon>
        <taxon>Hexapoda</taxon>
        <taxon>Insecta</taxon>
        <taxon>Pterygota</taxon>
        <taxon>Neoptera</taxon>
        <taxon>Paraneoptera</taxon>
        <taxon>Hemiptera</taxon>
        <taxon>Sternorrhyncha</taxon>
        <taxon>Aphidomorpha</taxon>
        <taxon>Aphidoidea</taxon>
        <taxon>Aphididae</taxon>
        <taxon>Sipha</taxon>
    </lineage>
</organism>
<dbReference type="Gene3D" id="3.30.200.20">
    <property type="entry name" value="Phosphorylase Kinase, domain 1"/>
    <property type="match status" value="1"/>
</dbReference>
<dbReference type="EMBL" id="GGMS01011093">
    <property type="protein sequence ID" value="MBY80296.1"/>
    <property type="molecule type" value="Transcribed_RNA"/>
</dbReference>
<dbReference type="GO" id="GO:0042594">
    <property type="term" value="P:response to starvation"/>
    <property type="evidence" value="ECO:0007669"/>
    <property type="project" value="TreeGrafter"/>
</dbReference>
<feature type="compositionally biased region" description="Polar residues" evidence="6">
    <location>
        <begin position="338"/>
        <end position="360"/>
    </location>
</feature>
<proteinExistence type="predicted"/>
<dbReference type="RefSeq" id="XP_025418619.1">
    <property type="nucleotide sequence ID" value="XM_025562834.1"/>
</dbReference>
<dbReference type="Proteomes" id="UP000694846">
    <property type="component" value="Unplaced"/>
</dbReference>
<sequence length="664" mass="74184">MEVIGDYEYNSANRLGLGAFAIVFKGRSRKKPDMDVAVKTIMKKNIPKTQSLLKKEIDILRKLTVLQHDNVVHLLECLDTDDAFHLVMEYCNGGDLQDYLNVKGCLSEDTIQIFLRQLVGAMYEFNKQGILHRDLKPQNILLKFSGETRYPEPNQITLKIADFGFARFLDEGVMAATMCGSPMYMAPEVIMSLQYDAKADLWSLGTIIFQCLAGKAPFFANSPAGLKQIYEKTSNLMPKIPPGTSSDLSNLLYGLLKRNPKDRISFEMFFDHPFLKMKPPPVTMPSPLANSPKTPSAFDQGYHYSVSPDLSDEYVIVPSNIPGYPQEKEISASPPRPSTLSIQTQQDYNSSRTPLKSVPRSQPITMNARTSKNISGPDFCSISPPTVQFMLGTPPSGRRISETPPYNTWNITPTSSPLKKSVLSSPILNTQQFTFNTNQKPGTVGLPFSNNNRAMTLPELGNITFPDLPQETILEKEHIETLAKLNFVLALVECIVECASPKRPRYERLVLLVRALQLLSSSLSIATSELKAGRLQPSTNVKNVVQQLNETFHKVLDDCKQINVPNMLHNTSSATTTAEKLLYDYAVDICAKAALKELGNTPYDYFKSYQTAQILLHSLSQQVNSPSDKEILIRYRDAVEKRLSILQEQGYVYSNTVNGNHSST</sequence>
<evidence type="ECO:0000313" key="9">
    <source>
        <dbReference type="Proteomes" id="UP000694846"/>
    </source>
</evidence>
<evidence type="ECO:0000256" key="2">
    <source>
        <dbReference type="ARBA" id="ARBA00022741"/>
    </source>
</evidence>
<evidence type="ECO:0000259" key="7">
    <source>
        <dbReference type="PROSITE" id="PS50011"/>
    </source>
</evidence>
<evidence type="ECO:0000256" key="1">
    <source>
        <dbReference type="ARBA" id="ARBA00022679"/>
    </source>
</evidence>
<dbReference type="PANTHER" id="PTHR24348">
    <property type="entry name" value="SERINE/THREONINE-PROTEIN KINASE UNC-51-RELATED"/>
    <property type="match status" value="1"/>
</dbReference>
<evidence type="ECO:0000256" key="5">
    <source>
        <dbReference type="PROSITE-ProRule" id="PRU10141"/>
    </source>
</evidence>
<evidence type="ECO:0000313" key="8">
    <source>
        <dbReference type="EMBL" id="MBY80296.1"/>
    </source>
</evidence>